<dbReference type="GeneID" id="19880166"/>
<proteinExistence type="predicted"/>
<protein>
    <submittedName>
        <fullName evidence="2">Uncharacterized protein</fullName>
    </submittedName>
</protein>
<evidence type="ECO:0000313" key="2">
    <source>
        <dbReference type="EMBL" id="ELA46221.1"/>
    </source>
</evidence>
<accession>L2GRD8</accession>
<dbReference type="VEuPathDB" id="MicrosporidiaDB:VCUG_02302"/>
<evidence type="ECO:0000256" key="1">
    <source>
        <dbReference type="SAM" id="Coils"/>
    </source>
</evidence>
<name>L2GRD8_VAVCU</name>
<dbReference type="OrthoDB" id="2195113at2759"/>
<dbReference type="OMA" id="KMPRPVF"/>
<dbReference type="Proteomes" id="UP000011081">
    <property type="component" value="Unassembled WGS sequence"/>
</dbReference>
<sequence length="386" mass="45035">MQKTDTKQRKRVPGISEHLKAIREINDRINAITTSIKECKDRITQLIREEKSSSPKVQFIAQKQQLNDDLSAVMSERDKLMEEKKALLPEYLKIKEELAAEKRKINLKESVLELDGKIKEINDKIVMCTLTKQQEKDYANRLMDLKKKKTLCAALKGKEQRIKTMGDELHVIKEKLAHNADSAHKIKLSINDVRNELNRLRETKIKNPRIEENDVKIANLKKEKDELLDKRKKIQVLIQEKEKEHERLMQEMEKQLEIENQKKEIVKEMKEKEGRKNLLLKEIVEIDPRKFDILANELRKMQSNSLPLSLVKSLAELKLPIPKDSDDVSALLETIKGRKKTYESSIVDKVEDINRKIKDIDVELVKCKEELSKMPVVDVGIRRMKG</sequence>
<evidence type="ECO:0000313" key="3">
    <source>
        <dbReference type="Proteomes" id="UP000011081"/>
    </source>
</evidence>
<reference evidence="3" key="1">
    <citation type="submission" date="2011-03" db="EMBL/GenBank/DDBJ databases">
        <title>The genome sequence of Vavraia culicis strain floridensis.</title>
        <authorList>
            <consortium name="The Broad Institute Genome Sequencing Platform"/>
            <person name="Cuomo C."/>
            <person name="Becnel J."/>
            <person name="Sanscrainte N."/>
            <person name="Young S.K."/>
            <person name="Zeng Q."/>
            <person name="Gargeya S."/>
            <person name="Fitzgerald M."/>
            <person name="Haas B."/>
            <person name="Abouelleil A."/>
            <person name="Alvarado L."/>
            <person name="Arachchi H.M."/>
            <person name="Berlin A."/>
            <person name="Chapman S.B."/>
            <person name="Gearin G."/>
            <person name="Goldberg J."/>
            <person name="Griggs A."/>
            <person name="Gujja S."/>
            <person name="Hansen M."/>
            <person name="Heiman D."/>
            <person name="Howarth C."/>
            <person name="Larimer J."/>
            <person name="Lui A."/>
            <person name="MacDonald P.J.P."/>
            <person name="McCowen C."/>
            <person name="Montmayeur A."/>
            <person name="Murphy C."/>
            <person name="Neiman D."/>
            <person name="Pearson M."/>
            <person name="Priest M."/>
            <person name="Roberts A."/>
            <person name="Saif S."/>
            <person name="Shea T."/>
            <person name="Sisk P."/>
            <person name="Stolte C."/>
            <person name="Sykes S."/>
            <person name="Wortman J."/>
            <person name="Nusbaum C."/>
            <person name="Birren B."/>
        </authorList>
    </citation>
    <scope>NUCLEOTIDE SEQUENCE [LARGE SCALE GENOMIC DNA]</scope>
    <source>
        <strain evidence="3">floridensis</strain>
    </source>
</reference>
<keyword evidence="3" id="KW-1185">Reference proteome</keyword>
<organism evidence="2 3">
    <name type="scientific">Vavraia culicis (isolate floridensis)</name>
    <name type="common">Microsporidian parasite</name>
    <dbReference type="NCBI Taxonomy" id="948595"/>
    <lineage>
        <taxon>Eukaryota</taxon>
        <taxon>Fungi</taxon>
        <taxon>Fungi incertae sedis</taxon>
        <taxon>Microsporidia</taxon>
        <taxon>Pleistophoridae</taxon>
        <taxon>Vavraia</taxon>
    </lineage>
</organism>
<gene>
    <name evidence="2" type="ORF">VCUG_02302</name>
</gene>
<feature type="non-terminal residue" evidence="2">
    <location>
        <position position="1"/>
    </location>
</feature>
<dbReference type="EMBL" id="GL877456">
    <property type="protein sequence ID" value="ELA46221.1"/>
    <property type="molecule type" value="Genomic_DNA"/>
</dbReference>
<dbReference type="InParanoid" id="L2GRD8"/>
<dbReference type="HOGENOM" id="CLU_055474_1_0_1"/>
<dbReference type="RefSeq" id="XP_008075312.1">
    <property type="nucleotide sequence ID" value="XM_008077121.1"/>
</dbReference>
<keyword evidence="1" id="KW-0175">Coiled coil</keyword>
<feature type="coiled-coil region" evidence="1">
    <location>
        <begin position="183"/>
        <end position="282"/>
    </location>
</feature>
<dbReference type="AlphaFoldDB" id="L2GRD8"/>
<dbReference type="STRING" id="948595.L2GRD8"/>